<organism evidence="6 7">
    <name type="scientific">Serratia grimesii</name>
    <dbReference type="NCBI Taxonomy" id="82995"/>
    <lineage>
        <taxon>Bacteria</taxon>
        <taxon>Pseudomonadati</taxon>
        <taxon>Pseudomonadota</taxon>
        <taxon>Gammaproteobacteria</taxon>
        <taxon>Enterobacterales</taxon>
        <taxon>Yersiniaceae</taxon>
        <taxon>Serratia</taxon>
    </lineage>
</organism>
<keyword evidence="1" id="KW-1003">Cell membrane</keyword>
<keyword evidence="4" id="KW-0808">Transferase</keyword>
<protein>
    <submittedName>
        <fullName evidence="6">4-alpha-L-fucosyltransferase (Fuc4NAc transferase)</fullName>
    </submittedName>
</protein>
<reference evidence="6 7" key="1">
    <citation type="journal article" date="2018" name="Nat. Biotechnol.">
        <title>A standardized bacterial taxonomy based on genome phylogeny substantially revises the tree of life.</title>
        <authorList>
            <person name="Parks D.H."/>
            <person name="Chuvochina M."/>
            <person name="Waite D.W."/>
            <person name="Rinke C."/>
            <person name="Skarshewski A."/>
            <person name="Chaumeil P.A."/>
            <person name="Hugenholtz P."/>
        </authorList>
    </citation>
    <scope>NUCLEOTIDE SEQUENCE [LARGE SCALE GENOMIC DNA]</scope>
    <source>
        <strain evidence="6">UBA11264</strain>
    </source>
</reference>
<evidence type="ECO:0000256" key="3">
    <source>
        <dbReference type="ARBA" id="ARBA00022676"/>
    </source>
</evidence>
<name>A0A9C7VA56_9GAMM</name>
<sequence>METMIKIVHLCSDDKFIDNAINIFEEAFPAQNIVCVYTKGQKAKVIKNRIDYHIGVKDVIFGIDYEEISQASVVIVHSLNSTWYRTLEKLDKKIPIIWLGWGFDYYDIIDPKNDRLLEKTAALEEQVCVRKKKNFKQYMQIFFDSKYRKKKTIERINYFSPVIPNEYEILKSAKKWSSFPSQVDWNYSPSGNDLSDYVNENMTLENMGFDILIGNSATSTNNHLEVFDLLKNFNIFGRNLVVPLSYGNAAYGAEIKKIGEANFGDYFEALIDFMPINIYMEKITKCGFVIMNHVRQQAVGNIIIMLYMGAKVFLREETPTYKFFKGLGVNVFSVQELERDYTQINSRLTNEEIEINRKILDRIWSQQTLVEKTKRLINSVCYNEERFEY</sequence>
<evidence type="ECO:0000256" key="4">
    <source>
        <dbReference type="ARBA" id="ARBA00022679"/>
    </source>
</evidence>
<keyword evidence="5" id="KW-0472">Membrane</keyword>
<accession>A0A9C7VA56</accession>
<dbReference type="GO" id="GO:0009246">
    <property type="term" value="P:enterobacterial common antigen biosynthetic process"/>
    <property type="evidence" value="ECO:0007669"/>
    <property type="project" value="InterPro"/>
</dbReference>
<dbReference type="Proteomes" id="UP000262210">
    <property type="component" value="Unassembled WGS sequence"/>
</dbReference>
<keyword evidence="2" id="KW-0997">Cell inner membrane</keyword>
<dbReference type="Pfam" id="PF07429">
    <property type="entry name" value="Glyco_transf_56"/>
    <property type="match status" value="1"/>
</dbReference>
<evidence type="ECO:0000256" key="5">
    <source>
        <dbReference type="ARBA" id="ARBA00023136"/>
    </source>
</evidence>
<dbReference type="GO" id="GO:0008417">
    <property type="term" value="F:fucosyltransferase activity"/>
    <property type="evidence" value="ECO:0007669"/>
    <property type="project" value="InterPro"/>
</dbReference>
<dbReference type="EMBL" id="DPSM01000029">
    <property type="protein sequence ID" value="HCK02684.1"/>
    <property type="molecule type" value="Genomic_DNA"/>
</dbReference>
<evidence type="ECO:0000313" key="6">
    <source>
        <dbReference type="EMBL" id="HCK02684.1"/>
    </source>
</evidence>
<evidence type="ECO:0000256" key="1">
    <source>
        <dbReference type="ARBA" id="ARBA00022475"/>
    </source>
</evidence>
<proteinExistence type="predicted"/>
<comment type="caution">
    <text evidence="6">The sequence shown here is derived from an EMBL/GenBank/DDBJ whole genome shotgun (WGS) entry which is preliminary data.</text>
</comment>
<evidence type="ECO:0000256" key="2">
    <source>
        <dbReference type="ARBA" id="ARBA00022519"/>
    </source>
</evidence>
<dbReference type="RefSeq" id="WP_278431998.1">
    <property type="nucleotide sequence ID" value="NZ_DPSM01000029.1"/>
</dbReference>
<keyword evidence="3" id="KW-0328">Glycosyltransferase</keyword>
<dbReference type="AlphaFoldDB" id="A0A9C7VA56"/>
<dbReference type="InterPro" id="IPR009993">
    <property type="entry name" value="WecF"/>
</dbReference>
<gene>
    <name evidence="6" type="ORF">DHV72_22040</name>
</gene>
<evidence type="ECO:0000313" key="7">
    <source>
        <dbReference type="Proteomes" id="UP000262210"/>
    </source>
</evidence>